<gene>
    <name evidence="1" type="ORF">C8P64_2872</name>
</gene>
<keyword evidence="2" id="KW-1185">Reference proteome</keyword>
<dbReference type="Proteomes" id="UP000244174">
    <property type="component" value="Unassembled WGS sequence"/>
</dbReference>
<name>A0A2T6AF58_9FLAO</name>
<evidence type="ECO:0000313" key="2">
    <source>
        <dbReference type="Proteomes" id="UP000244174"/>
    </source>
</evidence>
<sequence length="424" mass="48301">MKKILAFVAILFIVFLALVYWSVSSTDKEFETCEIQNFEDLEKIDFKDHDSVLVAPSSLYEGNILKEFMQGKNYREAWSTPVKVPIAFLDTLKGGLKIKKEGGGKQTHSLKLESKDGTIYTLRSVTKDPKKLIPEVAEDLGLENIIVDGISAQHPFGAILAAKLAEISGVLHTHPNMLFIPKQDALGEYNKKYGNRLYLLEYETESEKNWTSFKNVDEIVETKDLQELKQEKGDNLSIDRAALIKARLFDLLIGDWDRHAEQWGWVLVKEDNKLKAIPLAGDRDNAFFNLSGVIPSIITNEKIEPLVRPYEKEIDYMPGLVYPFDRYFLLDTPKELYVEQAKQLQKSLTNEAIKDAFQVLPEQIAKLDQAEISEKLKSRRDNLVEYAVAFHSIIQEKGALNEPLKGSEDLDLENSPLIRCFECK</sequence>
<accession>A0A2T6AF58</accession>
<reference evidence="1 2" key="1">
    <citation type="submission" date="2018-04" db="EMBL/GenBank/DDBJ databases">
        <title>Genomic Encyclopedia of Archaeal and Bacterial Type Strains, Phase II (KMG-II): from individual species to whole genera.</title>
        <authorList>
            <person name="Goeker M."/>
        </authorList>
    </citation>
    <scope>NUCLEOTIDE SEQUENCE [LARGE SCALE GENOMIC DNA]</scope>
    <source>
        <strain evidence="1 2">DSM 23082</strain>
    </source>
</reference>
<protein>
    <submittedName>
        <fullName evidence="1">Uncharacterized protein</fullName>
    </submittedName>
</protein>
<dbReference type="OrthoDB" id="333971at2"/>
<dbReference type="EMBL" id="QBKQ01000003">
    <property type="protein sequence ID" value="PTX42443.1"/>
    <property type="molecule type" value="Genomic_DNA"/>
</dbReference>
<comment type="caution">
    <text evidence="1">The sequence shown here is derived from an EMBL/GenBank/DDBJ whole genome shotgun (WGS) entry which is preliminary data.</text>
</comment>
<dbReference type="RefSeq" id="WP_108172731.1">
    <property type="nucleotide sequence ID" value="NZ_QBKQ01000003.1"/>
</dbReference>
<evidence type="ECO:0000313" key="1">
    <source>
        <dbReference type="EMBL" id="PTX42443.1"/>
    </source>
</evidence>
<proteinExistence type="predicted"/>
<organism evidence="1 2">
    <name type="scientific">Christiangramia gaetbulicola</name>
    <dbReference type="NCBI Taxonomy" id="703340"/>
    <lineage>
        <taxon>Bacteria</taxon>
        <taxon>Pseudomonadati</taxon>
        <taxon>Bacteroidota</taxon>
        <taxon>Flavobacteriia</taxon>
        <taxon>Flavobacteriales</taxon>
        <taxon>Flavobacteriaceae</taxon>
        <taxon>Christiangramia</taxon>
    </lineage>
</organism>
<dbReference type="AlphaFoldDB" id="A0A2T6AF58"/>